<dbReference type="Proteomes" id="UP000584374">
    <property type="component" value="Unassembled WGS sequence"/>
</dbReference>
<protein>
    <submittedName>
        <fullName evidence="1">Aromatase</fullName>
        <ecNumber evidence="1">4.2.1.-</ecNumber>
    </submittedName>
</protein>
<dbReference type="Gene3D" id="3.30.530.20">
    <property type="match status" value="2"/>
</dbReference>
<dbReference type="EC" id="4.2.1.-" evidence="1"/>
<dbReference type="GO" id="GO:0016829">
    <property type="term" value="F:lyase activity"/>
    <property type="evidence" value="ECO:0007669"/>
    <property type="project" value="UniProtKB-KW"/>
</dbReference>
<dbReference type="RefSeq" id="WP_312864485.1">
    <property type="nucleotide sequence ID" value="NZ_JACHIW010000002.1"/>
</dbReference>
<dbReference type="Pfam" id="PF10604">
    <property type="entry name" value="Polyketide_cyc2"/>
    <property type="match status" value="2"/>
</dbReference>
<keyword evidence="1" id="KW-0456">Lyase</keyword>
<reference evidence="1 2" key="1">
    <citation type="submission" date="2020-08" db="EMBL/GenBank/DDBJ databases">
        <title>Sequencing the genomes of 1000 actinobacteria strains.</title>
        <authorList>
            <person name="Klenk H.-P."/>
        </authorList>
    </citation>
    <scope>NUCLEOTIDE SEQUENCE [LARGE SCALE GENOMIC DNA]</scope>
    <source>
        <strain evidence="1 2">DSM 45584</strain>
    </source>
</reference>
<dbReference type="InterPro" id="IPR023393">
    <property type="entry name" value="START-like_dom_sf"/>
</dbReference>
<keyword evidence="2" id="KW-1185">Reference proteome</keyword>
<dbReference type="SUPFAM" id="SSF55961">
    <property type="entry name" value="Bet v1-like"/>
    <property type="match status" value="2"/>
</dbReference>
<name>A0A840Q670_9PSEU</name>
<comment type="caution">
    <text evidence="1">The sequence shown here is derived from an EMBL/GenBank/DDBJ whole genome shotgun (WGS) entry which is preliminary data.</text>
</comment>
<evidence type="ECO:0000313" key="2">
    <source>
        <dbReference type="Proteomes" id="UP000584374"/>
    </source>
</evidence>
<dbReference type="EMBL" id="JACHIW010000002">
    <property type="protein sequence ID" value="MBB5158012.1"/>
    <property type="molecule type" value="Genomic_DNA"/>
</dbReference>
<organism evidence="1 2">
    <name type="scientific">Saccharopolyspora phatthalungensis</name>
    <dbReference type="NCBI Taxonomy" id="664693"/>
    <lineage>
        <taxon>Bacteria</taxon>
        <taxon>Bacillati</taxon>
        <taxon>Actinomycetota</taxon>
        <taxon>Actinomycetes</taxon>
        <taxon>Pseudonocardiales</taxon>
        <taxon>Pseudonocardiaceae</taxon>
        <taxon>Saccharopolyspora</taxon>
    </lineage>
</organism>
<dbReference type="CDD" id="cd08861">
    <property type="entry name" value="OtcD1_ARO-CYC_like"/>
    <property type="match status" value="2"/>
</dbReference>
<accession>A0A840Q670</accession>
<dbReference type="InterPro" id="IPR019587">
    <property type="entry name" value="Polyketide_cyclase/dehydratase"/>
</dbReference>
<dbReference type="AlphaFoldDB" id="A0A840Q670"/>
<sequence>MTESAKPTTHHQQHTTVVAAAADVLYALIADATRWPVLLGPTVHVEREADHGDRETLRLWATANDSVRTWTSERVKDPDELKIVFRQLSSPAPLASMGGQWRLERISDQETRAVLDHDFSVAGDRPEDVEWFRTAVDRNSTAELAAMKRLAENWELQDELTMSFADSVHIGAPAEAVFAYLDEAEKWPERIPHVGRLDLTEPEPGLQVMEMDTTTADGSTHTTRSVRVCFPTNRIVYKQIETPELMRAHTGSWSLAQTAGGVVVTAEHTVVIEPLAVTKVLGQDATLATARTFIRKALGRNSTTTLQCAKAFTESDGR</sequence>
<evidence type="ECO:0000313" key="1">
    <source>
        <dbReference type="EMBL" id="MBB5158012.1"/>
    </source>
</evidence>
<gene>
    <name evidence="1" type="ORF">BJ970_005611</name>
</gene>
<proteinExistence type="predicted"/>